<dbReference type="InterPro" id="IPR007466">
    <property type="entry name" value="Peptidyl-Arg-deiminase_porph"/>
</dbReference>
<dbReference type="Pfam" id="PF04371">
    <property type="entry name" value="PAD_porph"/>
    <property type="match status" value="1"/>
</dbReference>
<evidence type="ECO:0000313" key="3">
    <source>
        <dbReference type="EMBL" id="GMK57592.1"/>
    </source>
</evidence>
<dbReference type="SUPFAM" id="SSF55909">
    <property type="entry name" value="Pentein"/>
    <property type="match status" value="1"/>
</dbReference>
<dbReference type="PANTHER" id="PTHR31377">
    <property type="entry name" value="AGMATINE DEIMINASE-RELATED"/>
    <property type="match status" value="1"/>
</dbReference>
<keyword evidence="4" id="KW-1185">Reference proteome</keyword>
<evidence type="ECO:0000256" key="2">
    <source>
        <dbReference type="SAM" id="SignalP"/>
    </source>
</evidence>
<protein>
    <recommendedName>
        <fullName evidence="5">Agmatine deiminase</fullName>
    </recommendedName>
</protein>
<feature type="signal peptide" evidence="2">
    <location>
        <begin position="1"/>
        <end position="26"/>
    </location>
</feature>
<keyword evidence="2" id="KW-0732">Signal</keyword>
<accession>A0AAD3YD48</accession>
<dbReference type="GO" id="GO:0004668">
    <property type="term" value="F:protein-arginine deiminase activity"/>
    <property type="evidence" value="ECO:0007669"/>
    <property type="project" value="InterPro"/>
</dbReference>
<name>A0AAD3YD48_9TREE</name>
<feature type="chain" id="PRO_5042085397" description="Agmatine deiminase" evidence="2">
    <location>
        <begin position="27"/>
        <end position="370"/>
    </location>
</feature>
<dbReference type="Gene3D" id="3.75.10.10">
    <property type="entry name" value="L-arginine/glycine Amidinotransferase, Chain A"/>
    <property type="match status" value="1"/>
</dbReference>
<evidence type="ECO:0008006" key="5">
    <source>
        <dbReference type="Google" id="ProtNLM"/>
    </source>
</evidence>
<dbReference type="AlphaFoldDB" id="A0AAD3YD48"/>
<keyword evidence="1" id="KW-0378">Hydrolase</keyword>
<comment type="caution">
    <text evidence="3">The sequence shown here is derived from an EMBL/GenBank/DDBJ whole genome shotgun (WGS) entry which is preliminary data.</text>
</comment>
<dbReference type="GO" id="GO:0009446">
    <property type="term" value="P:putrescine biosynthetic process"/>
    <property type="evidence" value="ECO:0007669"/>
    <property type="project" value="InterPro"/>
</dbReference>
<evidence type="ECO:0000313" key="4">
    <source>
        <dbReference type="Proteomes" id="UP001222932"/>
    </source>
</evidence>
<reference evidence="3" key="1">
    <citation type="journal article" date="2023" name="BMC Genomics">
        <title>Chromosome-level genome assemblies of Cutaneotrichosporon spp. (Trichosporonales, Basidiomycota) reveal imbalanced evolution between nucleotide sequences and chromosome synteny.</title>
        <authorList>
            <person name="Kobayashi Y."/>
            <person name="Kayamori A."/>
            <person name="Aoki K."/>
            <person name="Shiwa Y."/>
            <person name="Matsutani M."/>
            <person name="Fujita N."/>
            <person name="Sugita T."/>
            <person name="Iwasaki W."/>
            <person name="Tanaka N."/>
            <person name="Takashima M."/>
        </authorList>
    </citation>
    <scope>NUCLEOTIDE SEQUENCE</scope>
    <source>
        <strain evidence="3">HIS016</strain>
    </source>
</reference>
<organism evidence="3 4">
    <name type="scientific">Cutaneotrichosporon spelunceum</name>
    <dbReference type="NCBI Taxonomy" id="1672016"/>
    <lineage>
        <taxon>Eukaryota</taxon>
        <taxon>Fungi</taxon>
        <taxon>Dikarya</taxon>
        <taxon>Basidiomycota</taxon>
        <taxon>Agaricomycotina</taxon>
        <taxon>Tremellomycetes</taxon>
        <taxon>Trichosporonales</taxon>
        <taxon>Trichosporonaceae</taxon>
        <taxon>Cutaneotrichosporon</taxon>
    </lineage>
</organism>
<sequence length="370" mass="39750">MPPRSLIILRRTLMTTVASLPTAAAAWRMPNEGDPHQCTWMAFTWDATLWRDLLPVLQQNLADVATTISRFEPVRMLVRPQDKAELQALLRGASNVILVEGEFDDLWVRDTGPVFVRNGSSIAAANFNFNGWGNKQSHASDAKVAAQVASSAGVELLSTELVLEGGAIEVDGLGTAIITESCVLNNNRNPGWSKAQVEAELKRLLGITKVIWLPGIAGKDITDGHTDLYARFVGEGQVVAGYEPDTTSYDHDVTTMHLAILRSATDAKGNLLNVTVLNAPTTLRKGYCKEQDFAAGYVNFYIGNSCVIAPQFGDRKADTAALQALRAAFPNREVVQLNVDGLAAGGGGIHCATQQKIARGPANPPPSPHA</sequence>
<evidence type="ECO:0000256" key="1">
    <source>
        <dbReference type="ARBA" id="ARBA00022801"/>
    </source>
</evidence>
<dbReference type="GO" id="GO:0047632">
    <property type="term" value="F:agmatine deiminase activity"/>
    <property type="evidence" value="ECO:0007669"/>
    <property type="project" value="TreeGrafter"/>
</dbReference>
<dbReference type="Proteomes" id="UP001222932">
    <property type="component" value="Unassembled WGS sequence"/>
</dbReference>
<reference evidence="3" key="2">
    <citation type="submission" date="2023-06" db="EMBL/GenBank/DDBJ databases">
        <authorList>
            <person name="Kobayashi Y."/>
            <person name="Kayamori A."/>
            <person name="Aoki K."/>
            <person name="Shiwa Y."/>
            <person name="Fujita N."/>
            <person name="Sugita T."/>
            <person name="Iwasaki W."/>
            <person name="Tanaka N."/>
            <person name="Takashima M."/>
        </authorList>
    </citation>
    <scope>NUCLEOTIDE SEQUENCE</scope>
    <source>
        <strain evidence="3">HIS016</strain>
    </source>
</reference>
<dbReference type="PANTHER" id="PTHR31377:SF0">
    <property type="entry name" value="AGMATINE DEIMINASE-RELATED"/>
    <property type="match status" value="1"/>
</dbReference>
<dbReference type="EMBL" id="BTCM01000004">
    <property type="protein sequence ID" value="GMK57592.1"/>
    <property type="molecule type" value="Genomic_DNA"/>
</dbReference>
<proteinExistence type="predicted"/>
<gene>
    <name evidence="3" type="primary">aguA</name>
    <name evidence="3" type="ORF">CspeluHIS016_0404260</name>
</gene>